<evidence type="ECO:0000313" key="1">
    <source>
        <dbReference type="EMBL" id="KAG5630803.1"/>
    </source>
</evidence>
<protein>
    <submittedName>
        <fullName evidence="1">Uncharacterized protein</fullName>
    </submittedName>
</protein>
<dbReference type="Proteomes" id="UP000824120">
    <property type="component" value="Chromosome 1"/>
</dbReference>
<dbReference type="EMBL" id="JACXVP010000001">
    <property type="protein sequence ID" value="KAG5630803.1"/>
    <property type="molecule type" value="Genomic_DNA"/>
</dbReference>
<sequence>MDGIVKSKLCKKENIREIVPPVVNIIWTKIETQRLGFASFNQNLFKIAILGGLLDILRQ</sequence>
<proteinExistence type="predicted"/>
<reference evidence="1 2" key="1">
    <citation type="submission" date="2020-09" db="EMBL/GenBank/DDBJ databases">
        <title>De no assembly of potato wild relative species, Solanum commersonii.</title>
        <authorList>
            <person name="Cho K."/>
        </authorList>
    </citation>
    <scope>NUCLEOTIDE SEQUENCE [LARGE SCALE GENOMIC DNA]</scope>
    <source>
        <strain evidence="1">LZ3.2</strain>
        <tissue evidence="1">Leaf</tissue>
    </source>
</reference>
<keyword evidence="2" id="KW-1185">Reference proteome</keyword>
<gene>
    <name evidence="1" type="ORF">H5410_002520</name>
</gene>
<name>A0A9J6B2H8_SOLCO</name>
<dbReference type="AlphaFoldDB" id="A0A9J6B2H8"/>
<comment type="caution">
    <text evidence="1">The sequence shown here is derived from an EMBL/GenBank/DDBJ whole genome shotgun (WGS) entry which is preliminary data.</text>
</comment>
<organism evidence="1 2">
    <name type="scientific">Solanum commersonii</name>
    <name type="common">Commerson's wild potato</name>
    <name type="synonym">Commerson's nightshade</name>
    <dbReference type="NCBI Taxonomy" id="4109"/>
    <lineage>
        <taxon>Eukaryota</taxon>
        <taxon>Viridiplantae</taxon>
        <taxon>Streptophyta</taxon>
        <taxon>Embryophyta</taxon>
        <taxon>Tracheophyta</taxon>
        <taxon>Spermatophyta</taxon>
        <taxon>Magnoliopsida</taxon>
        <taxon>eudicotyledons</taxon>
        <taxon>Gunneridae</taxon>
        <taxon>Pentapetalae</taxon>
        <taxon>asterids</taxon>
        <taxon>lamiids</taxon>
        <taxon>Solanales</taxon>
        <taxon>Solanaceae</taxon>
        <taxon>Solanoideae</taxon>
        <taxon>Solaneae</taxon>
        <taxon>Solanum</taxon>
    </lineage>
</organism>
<evidence type="ECO:0000313" key="2">
    <source>
        <dbReference type="Proteomes" id="UP000824120"/>
    </source>
</evidence>
<accession>A0A9J6B2H8</accession>